<dbReference type="KEGG" id="elk:111157648"/>
<gene>
    <name evidence="4" type="primary">LOC111157648</name>
</gene>
<dbReference type="AlphaFoldDB" id="A0A2Y9L0J8"/>
<dbReference type="InterPro" id="IPR008405">
    <property type="entry name" value="ApoL"/>
</dbReference>
<dbReference type="GO" id="GO:0006869">
    <property type="term" value="P:lipid transport"/>
    <property type="evidence" value="ECO:0007669"/>
    <property type="project" value="InterPro"/>
</dbReference>
<organism evidence="3 4">
    <name type="scientific">Enhydra lutris kenyoni</name>
    <name type="common">northern sea otter</name>
    <dbReference type="NCBI Taxonomy" id="391180"/>
    <lineage>
        <taxon>Eukaryota</taxon>
        <taxon>Metazoa</taxon>
        <taxon>Chordata</taxon>
        <taxon>Craniata</taxon>
        <taxon>Vertebrata</taxon>
        <taxon>Euteleostomi</taxon>
        <taxon>Mammalia</taxon>
        <taxon>Eutheria</taxon>
        <taxon>Laurasiatheria</taxon>
        <taxon>Carnivora</taxon>
        <taxon>Caniformia</taxon>
        <taxon>Musteloidea</taxon>
        <taxon>Mustelidae</taxon>
        <taxon>Lutrinae</taxon>
        <taxon>Enhydra</taxon>
    </lineage>
</organism>
<evidence type="ECO:0000313" key="3">
    <source>
        <dbReference type="Proteomes" id="UP000248482"/>
    </source>
</evidence>
<dbReference type="PANTHER" id="PTHR14096">
    <property type="entry name" value="APOLIPOPROTEIN L"/>
    <property type="match status" value="1"/>
</dbReference>
<dbReference type="Pfam" id="PF05461">
    <property type="entry name" value="ApoL"/>
    <property type="match status" value="1"/>
</dbReference>
<reference evidence="4" key="1">
    <citation type="submission" date="2025-08" db="UniProtKB">
        <authorList>
            <consortium name="RefSeq"/>
        </authorList>
    </citation>
    <scope>IDENTIFICATION</scope>
    <source>
        <tissue evidence="4">Blood</tissue>
    </source>
</reference>
<evidence type="ECO:0000256" key="1">
    <source>
        <dbReference type="ARBA" id="ARBA00010090"/>
    </source>
</evidence>
<accession>A0A2Y9L0J8</accession>
<dbReference type="GO" id="GO:0005576">
    <property type="term" value="C:extracellular region"/>
    <property type="evidence" value="ECO:0007669"/>
    <property type="project" value="InterPro"/>
</dbReference>
<dbReference type="STRING" id="391180.A0A2Y9L0J8"/>
<comment type="similarity">
    <text evidence="1">Belongs to the apolipoprotein L family.</text>
</comment>
<proteinExistence type="inferred from homology"/>
<sequence length="371" mass="40956">MEKSRDALLSFTVAEILEICQGVQAEHRVTPEHASNPPMDQKSSTLGWQEPLDDEAGTECPRDQEDILLCEGVQQQDKDLSAEETIFLKEFPIFKEELEVEIRELHALADDIDTAHRTVTKANMVATSITVVSDAMSILGLVLAPATIGGSLVLSAAGKALGTAAGLTSIFTDVMEHFQNQEAQTRASSLEFTCDHEVKEAQGKVFHAMSVGKKAFNCGSNIRNVKRNICAFQAARAHPRLATAAKRLLTTRQLSARRSRQVQRVFKGTEVLLKKSARVLCGAVTGFSLCQDMVTLLSDWRQLKEGARTKMAEELRAHAWELEDQLTELTQLYESLQQQNLLQEKRPRISSSEGAGGLWLRPQAGVVTEED</sequence>
<keyword evidence="3" id="KW-1185">Reference proteome</keyword>
<dbReference type="GO" id="GO:0016020">
    <property type="term" value="C:membrane"/>
    <property type="evidence" value="ECO:0007669"/>
    <property type="project" value="TreeGrafter"/>
</dbReference>
<protein>
    <submittedName>
        <fullName evidence="4">Apolipoprotein L6</fullName>
    </submittedName>
</protein>
<dbReference type="PANTHER" id="PTHR14096:SF7">
    <property type="entry name" value="APOLIPOPROTEIN L6"/>
    <property type="match status" value="1"/>
</dbReference>
<dbReference type="GO" id="GO:0008289">
    <property type="term" value="F:lipid binding"/>
    <property type="evidence" value="ECO:0007669"/>
    <property type="project" value="InterPro"/>
</dbReference>
<dbReference type="Proteomes" id="UP000248482">
    <property type="component" value="Unplaced"/>
</dbReference>
<evidence type="ECO:0000313" key="4">
    <source>
        <dbReference type="RefSeq" id="XP_022374960.1"/>
    </source>
</evidence>
<dbReference type="GO" id="GO:0042157">
    <property type="term" value="P:lipoprotein metabolic process"/>
    <property type="evidence" value="ECO:0007669"/>
    <property type="project" value="InterPro"/>
</dbReference>
<dbReference type="OrthoDB" id="6146578at2759"/>
<feature type="region of interest" description="Disordered" evidence="2">
    <location>
        <begin position="344"/>
        <end position="371"/>
    </location>
</feature>
<evidence type="ECO:0000256" key="2">
    <source>
        <dbReference type="SAM" id="MobiDB-lite"/>
    </source>
</evidence>
<name>A0A2Y9L0J8_ENHLU</name>
<dbReference type="RefSeq" id="XP_022374960.1">
    <property type="nucleotide sequence ID" value="XM_022519252.1"/>
</dbReference>
<dbReference type="GeneID" id="111157648"/>